<dbReference type="Proteomes" id="UP000007037">
    <property type="component" value="Chromosome I"/>
</dbReference>
<evidence type="ECO:0000313" key="1">
    <source>
        <dbReference type="EMBL" id="AAS71998.1"/>
    </source>
</evidence>
<name>Q72LU1_LEPIC</name>
<accession>Q72LU1</accession>
<protein>
    <submittedName>
        <fullName evidence="1">Uncharacterized protein</fullName>
    </submittedName>
</protein>
<dbReference type="AntiFam" id="ANF00051">
    <property type="entry name" value="Translation of DNA tandem repeat"/>
</dbReference>
<organism evidence="1 2">
    <name type="scientific">Leptospira interrogans serogroup Icterohaemorrhagiae serovar copenhageni (strain Fiocruz L1-130)</name>
    <dbReference type="NCBI Taxonomy" id="267671"/>
    <lineage>
        <taxon>Bacteria</taxon>
        <taxon>Pseudomonadati</taxon>
        <taxon>Spirochaetota</taxon>
        <taxon>Spirochaetia</taxon>
        <taxon>Leptospirales</taxon>
        <taxon>Leptospiraceae</taxon>
        <taxon>Leptospira</taxon>
    </lineage>
</organism>
<dbReference type="KEGG" id="lic:LIC_13458"/>
<dbReference type="EMBL" id="AE016823">
    <property type="protein sequence ID" value="AAS71998.1"/>
    <property type="molecule type" value="Genomic_DNA"/>
</dbReference>
<reference evidence="1 2" key="1">
    <citation type="journal article" date="2004" name="J. Bacteriol.">
        <title>Comparative genomics of two Leptospira interrogans serovars reveals novel insights into physiology and pathogenesis.</title>
        <authorList>
            <person name="Nascimento A.L."/>
            <person name="Ko A.I."/>
            <person name="Martins E.A."/>
            <person name="Monteiro-Vitorello C.B."/>
            <person name="Ho P.L."/>
            <person name="Haake D.A."/>
            <person name="Verjovski-Almeida S."/>
            <person name="Hartskeerl R.A."/>
            <person name="Marques M.V."/>
            <person name="Oliveira M.C."/>
            <person name="Menck C.F."/>
            <person name="Leite L.C."/>
            <person name="Carrer H."/>
            <person name="Coutinho L.L."/>
            <person name="Degrave W.M."/>
            <person name="Dellagostin O.A."/>
            <person name="El-Dorry H."/>
            <person name="Ferro E.S."/>
            <person name="Ferro M.I."/>
            <person name="Furlan L.R."/>
            <person name="Gamberini M."/>
            <person name="Giglioti E.A."/>
            <person name="Goes-Neto A."/>
            <person name="Goldman G.H."/>
            <person name="Goldman M.H."/>
            <person name="Harakava R."/>
            <person name="Jeronimo S.M."/>
            <person name="Junqueira-De-Azevedo I.L."/>
            <person name="Kimura E.T."/>
            <person name="Kuramae E.E."/>
            <person name="Lemos E.G."/>
            <person name="Lemos M.V."/>
            <person name="Marino C.L."/>
            <person name="Nunes L.R."/>
            <person name="De Oliveira R.C."/>
            <person name="Pereira G.G."/>
            <person name="Reis M.S."/>
            <person name="Schriefer A."/>
            <person name="Siqueira W.J."/>
            <person name="Sommer P."/>
            <person name="Tsai S.M."/>
            <person name="Simpson A.J."/>
            <person name="Ferro J.A."/>
            <person name="Camargo L.E."/>
            <person name="Kitajima J.P."/>
            <person name="Setubal J.C."/>
            <person name="Van Sluys M.A."/>
        </authorList>
    </citation>
    <scope>NUCLEOTIDE SEQUENCE [LARGE SCALE GENOMIC DNA]</scope>
    <source>
        <strain evidence="1 2">Fiocruz L1-130</strain>
    </source>
</reference>
<dbReference type="AlphaFoldDB" id="Q72LU1"/>
<dbReference type="HOGENOM" id="CLU_207856_0_0_12"/>
<sequence length="63" mass="7573">MDLSVLNVPKNKVFFKLRPGLLREKGFRHNFFLQKKLGSELYRLISKMWELPQIMVLRTILKL</sequence>
<gene>
    <name evidence="1" type="ordered locus">LIC_13458</name>
</gene>
<evidence type="ECO:0000313" key="2">
    <source>
        <dbReference type="Proteomes" id="UP000007037"/>
    </source>
</evidence>
<proteinExistence type="predicted"/>